<evidence type="ECO:0000256" key="3">
    <source>
        <dbReference type="ARBA" id="ARBA00012438"/>
    </source>
</evidence>
<evidence type="ECO:0000256" key="5">
    <source>
        <dbReference type="ARBA" id="ARBA00022553"/>
    </source>
</evidence>
<keyword evidence="4" id="KW-1003">Cell membrane</keyword>
<dbReference type="RefSeq" id="WP_264849230.1">
    <property type="nucleotide sequence ID" value="NZ_BRXR01000001.1"/>
</dbReference>
<dbReference type="PRINTS" id="PR00344">
    <property type="entry name" value="BCTRLSENSOR"/>
</dbReference>
<keyword evidence="18" id="KW-1185">Reference proteome</keyword>
<organism evidence="17 18">
    <name type="scientific">Clostridium omnivorum</name>
    <dbReference type="NCBI Taxonomy" id="1604902"/>
    <lineage>
        <taxon>Bacteria</taxon>
        <taxon>Bacillati</taxon>
        <taxon>Bacillota</taxon>
        <taxon>Clostridia</taxon>
        <taxon>Eubacteriales</taxon>
        <taxon>Clostridiaceae</taxon>
        <taxon>Clostridium</taxon>
    </lineage>
</organism>
<evidence type="ECO:0000256" key="8">
    <source>
        <dbReference type="ARBA" id="ARBA00022741"/>
    </source>
</evidence>
<evidence type="ECO:0000256" key="10">
    <source>
        <dbReference type="ARBA" id="ARBA00022840"/>
    </source>
</evidence>
<dbReference type="InterPro" id="IPR050398">
    <property type="entry name" value="HssS/ArlS-like"/>
</dbReference>
<keyword evidence="13 14" id="KW-0472">Membrane</keyword>
<keyword evidence="7 14" id="KW-0812">Transmembrane</keyword>
<dbReference type="Pfam" id="PF00672">
    <property type="entry name" value="HAMP"/>
    <property type="match status" value="1"/>
</dbReference>
<dbReference type="SMART" id="SM00388">
    <property type="entry name" value="HisKA"/>
    <property type="match status" value="1"/>
</dbReference>
<evidence type="ECO:0000256" key="12">
    <source>
        <dbReference type="ARBA" id="ARBA00023012"/>
    </source>
</evidence>
<evidence type="ECO:0000256" key="2">
    <source>
        <dbReference type="ARBA" id="ARBA00004651"/>
    </source>
</evidence>
<proteinExistence type="predicted"/>
<dbReference type="SUPFAM" id="SSF55874">
    <property type="entry name" value="ATPase domain of HSP90 chaperone/DNA topoisomerase II/histidine kinase"/>
    <property type="match status" value="1"/>
</dbReference>
<dbReference type="InterPro" id="IPR036890">
    <property type="entry name" value="HATPase_C_sf"/>
</dbReference>
<dbReference type="InterPro" id="IPR003660">
    <property type="entry name" value="HAMP_dom"/>
</dbReference>
<dbReference type="PANTHER" id="PTHR45528">
    <property type="entry name" value="SENSOR HISTIDINE KINASE CPXA"/>
    <property type="match status" value="1"/>
</dbReference>
<feature type="domain" description="Histidine kinase" evidence="15">
    <location>
        <begin position="257"/>
        <end position="473"/>
    </location>
</feature>
<dbReference type="PANTHER" id="PTHR45528:SF1">
    <property type="entry name" value="SENSOR HISTIDINE KINASE CPXA"/>
    <property type="match status" value="1"/>
</dbReference>
<keyword evidence="8" id="KW-0547">Nucleotide-binding</keyword>
<comment type="catalytic activity">
    <reaction evidence="1">
        <text>ATP + protein L-histidine = ADP + protein N-phospho-L-histidine.</text>
        <dbReference type="EC" id="2.7.13.3"/>
    </reaction>
</comment>
<keyword evidence="10" id="KW-0067">ATP-binding</keyword>
<protein>
    <recommendedName>
        <fullName evidence="3">histidine kinase</fullName>
        <ecNumber evidence="3">2.7.13.3</ecNumber>
    </recommendedName>
</protein>
<sequence length="473" mass="53995">MKKGIFSKMVAAYTIIVALSFFIIATVLSLWFQNYYFQQRKNQLESNAELIKPYAVDKFVTQDNNVTERDWEKILYILSTSSNADIWITDNNGFINQVSNKNHQQLIGKQVFQRDLDTLRLKQSVEIKGTYENILSTPSHIYIMPVIEDRSFIGSVIMITPLSQLKEPLKNVYRIIWFSALLAIIVSSIIIYHFSEKIILAPLAKINSVAKKISKGEVEKRVEIISNDEIGELAESFNSMADNIEKVENHRREFISNVSHEIRSPITSIKGFIGGILDGVIPKEKENYYLSIAYEEIQRLTRLVNDLLDLSAIEAGQFRLRIEELDINELIRITVIKFETKIKAKGLKVDVCFAEDNLYIAGDRDRLVQVLTNLVDNAIKYVSEGGNIKICTKTKGDKVLVTVFNDGPLISKEDISHIWDRFYKADKSRTAKMSTGLGLPIARNILTQLGEDIWVENREGEGVIFTFTLKRVK</sequence>
<feature type="transmembrane region" description="Helical" evidence="14">
    <location>
        <begin position="12"/>
        <end position="32"/>
    </location>
</feature>
<dbReference type="Gene3D" id="3.30.565.10">
    <property type="entry name" value="Histidine kinase-like ATPase, C-terminal domain"/>
    <property type="match status" value="1"/>
</dbReference>
<dbReference type="Gene3D" id="1.10.287.130">
    <property type="match status" value="1"/>
</dbReference>
<accession>A0ABQ5N444</accession>
<keyword evidence="5" id="KW-0597">Phosphoprotein</keyword>
<dbReference type="PROSITE" id="PS50885">
    <property type="entry name" value="HAMP"/>
    <property type="match status" value="1"/>
</dbReference>
<evidence type="ECO:0000256" key="4">
    <source>
        <dbReference type="ARBA" id="ARBA00022475"/>
    </source>
</evidence>
<evidence type="ECO:0000256" key="13">
    <source>
        <dbReference type="ARBA" id="ARBA00023136"/>
    </source>
</evidence>
<comment type="subcellular location">
    <subcellularLocation>
        <location evidence="2">Cell membrane</location>
        <topology evidence="2">Multi-pass membrane protein</topology>
    </subcellularLocation>
</comment>
<dbReference type="InterPro" id="IPR036097">
    <property type="entry name" value="HisK_dim/P_sf"/>
</dbReference>
<evidence type="ECO:0000256" key="9">
    <source>
        <dbReference type="ARBA" id="ARBA00022777"/>
    </source>
</evidence>
<feature type="domain" description="HAMP" evidence="16">
    <location>
        <begin position="197"/>
        <end position="249"/>
    </location>
</feature>
<dbReference type="SUPFAM" id="SSF47384">
    <property type="entry name" value="Homodimeric domain of signal transducing histidine kinase"/>
    <property type="match status" value="1"/>
</dbReference>
<dbReference type="CDD" id="cd06225">
    <property type="entry name" value="HAMP"/>
    <property type="match status" value="1"/>
</dbReference>
<keyword evidence="12" id="KW-0902">Two-component regulatory system</keyword>
<dbReference type="Proteomes" id="UP001208567">
    <property type="component" value="Unassembled WGS sequence"/>
</dbReference>
<evidence type="ECO:0000313" key="18">
    <source>
        <dbReference type="Proteomes" id="UP001208567"/>
    </source>
</evidence>
<dbReference type="GO" id="GO:0016301">
    <property type="term" value="F:kinase activity"/>
    <property type="evidence" value="ECO:0007669"/>
    <property type="project" value="UniProtKB-KW"/>
</dbReference>
<evidence type="ECO:0000256" key="11">
    <source>
        <dbReference type="ARBA" id="ARBA00022989"/>
    </source>
</evidence>
<evidence type="ECO:0000256" key="6">
    <source>
        <dbReference type="ARBA" id="ARBA00022679"/>
    </source>
</evidence>
<dbReference type="InterPro" id="IPR005467">
    <property type="entry name" value="His_kinase_dom"/>
</dbReference>
<keyword evidence="9 17" id="KW-0418">Kinase</keyword>
<reference evidence="17 18" key="1">
    <citation type="journal article" date="2024" name="Int. J. Syst. Evol. Microbiol.">
        <title>Clostridium omnivorum sp. nov., isolated from anoxic soil under the treatment of reductive soil disinfestation.</title>
        <authorList>
            <person name="Ueki A."/>
            <person name="Tonouchi A."/>
            <person name="Kaku N."/>
            <person name="Honma S."/>
            <person name="Ueki K."/>
        </authorList>
    </citation>
    <scope>NUCLEOTIDE SEQUENCE [LARGE SCALE GENOMIC DNA]</scope>
    <source>
        <strain evidence="17 18">E14</strain>
    </source>
</reference>
<dbReference type="SUPFAM" id="SSF158472">
    <property type="entry name" value="HAMP domain-like"/>
    <property type="match status" value="1"/>
</dbReference>
<comment type="caution">
    <text evidence="17">The sequence shown here is derived from an EMBL/GenBank/DDBJ whole genome shotgun (WGS) entry which is preliminary data.</text>
</comment>
<dbReference type="EC" id="2.7.13.3" evidence="3"/>
<dbReference type="InterPro" id="IPR003594">
    <property type="entry name" value="HATPase_dom"/>
</dbReference>
<gene>
    <name evidence="17" type="ORF">bsdE14_13660</name>
</gene>
<name>A0ABQ5N444_9CLOT</name>
<dbReference type="SMART" id="SM00387">
    <property type="entry name" value="HATPase_c"/>
    <property type="match status" value="1"/>
</dbReference>
<keyword evidence="11 14" id="KW-1133">Transmembrane helix</keyword>
<evidence type="ECO:0000313" key="17">
    <source>
        <dbReference type="EMBL" id="GLC29956.1"/>
    </source>
</evidence>
<dbReference type="SMART" id="SM00304">
    <property type="entry name" value="HAMP"/>
    <property type="match status" value="1"/>
</dbReference>
<evidence type="ECO:0000256" key="1">
    <source>
        <dbReference type="ARBA" id="ARBA00000085"/>
    </source>
</evidence>
<evidence type="ECO:0000259" key="16">
    <source>
        <dbReference type="PROSITE" id="PS50885"/>
    </source>
</evidence>
<dbReference type="InterPro" id="IPR003661">
    <property type="entry name" value="HisK_dim/P_dom"/>
</dbReference>
<evidence type="ECO:0000256" key="14">
    <source>
        <dbReference type="SAM" id="Phobius"/>
    </source>
</evidence>
<dbReference type="EMBL" id="BRXR01000001">
    <property type="protein sequence ID" value="GLC29956.1"/>
    <property type="molecule type" value="Genomic_DNA"/>
</dbReference>
<dbReference type="Gene3D" id="1.10.8.500">
    <property type="entry name" value="HAMP domain in histidine kinase"/>
    <property type="match status" value="1"/>
</dbReference>
<keyword evidence="6" id="KW-0808">Transferase</keyword>
<evidence type="ECO:0000259" key="15">
    <source>
        <dbReference type="PROSITE" id="PS50109"/>
    </source>
</evidence>
<dbReference type="Gene3D" id="3.30.450.20">
    <property type="entry name" value="PAS domain"/>
    <property type="match status" value="1"/>
</dbReference>
<dbReference type="CDD" id="cd00082">
    <property type="entry name" value="HisKA"/>
    <property type="match status" value="1"/>
</dbReference>
<dbReference type="Pfam" id="PF02518">
    <property type="entry name" value="HATPase_c"/>
    <property type="match status" value="1"/>
</dbReference>
<feature type="transmembrane region" description="Helical" evidence="14">
    <location>
        <begin position="175"/>
        <end position="194"/>
    </location>
</feature>
<dbReference type="PROSITE" id="PS50109">
    <property type="entry name" value="HIS_KIN"/>
    <property type="match status" value="1"/>
</dbReference>
<dbReference type="InterPro" id="IPR004358">
    <property type="entry name" value="Sig_transdc_His_kin-like_C"/>
</dbReference>
<evidence type="ECO:0000256" key="7">
    <source>
        <dbReference type="ARBA" id="ARBA00022692"/>
    </source>
</evidence>
<dbReference type="Pfam" id="PF00512">
    <property type="entry name" value="HisKA"/>
    <property type="match status" value="1"/>
</dbReference>